<accession>A0A8S9YYS8</accession>
<name>A0A8S9YYS8_9TREM</name>
<gene>
    <name evidence="1" type="ORF">EG68_07380</name>
</gene>
<evidence type="ECO:0000313" key="2">
    <source>
        <dbReference type="Proteomes" id="UP000822476"/>
    </source>
</evidence>
<reference evidence="1" key="1">
    <citation type="submission" date="2019-07" db="EMBL/GenBank/DDBJ databases">
        <title>Annotation for the trematode Paragonimus miyazaki's.</title>
        <authorList>
            <person name="Choi Y.-J."/>
        </authorList>
    </citation>
    <scope>NUCLEOTIDE SEQUENCE</scope>
    <source>
        <strain evidence="1">Japan</strain>
    </source>
</reference>
<keyword evidence="2" id="KW-1185">Reference proteome</keyword>
<proteinExistence type="predicted"/>
<organism evidence="1 2">
    <name type="scientific">Paragonimus skrjabini miyazakii</name>
    <dbReference type="NCBI Taxonomy" id="59628"/>
    <lineage>
        <taxon>Eukaryota</taxon>
        <taxon>Metazoa</taxon>
        <taxon>Spiralia</taxon>
        <taxon>Lophotrochozoa</taxon>
        <taxon>Platyhelminthes</taxon>
        <taxon>Trematoda</taxon>
        <taxon>Digenea</taxon>
        <taxon>Plagiorchiida</taxon>
        <taxon>Troglotremata</taxon>
        <taxon>Troglotrematidae</taxon>
        <taxon>Paragonimus</taxon>
    </lineage>
</organism>
<dbReference type="AlphaFoldDB" id="A0A8S9YYS8"/>
<dbReference type="Proteomes" id="UP000822476">
    <property type="component" value="Unassembled WGS sequence"/>
</dbReference>
<protein>
    <submittedName>
        <fullName evidence="1">Uncharacterized protein</fullName>
    </submittedName>
</protein>
<evidence type="ECO:0000313" key="1">
    <source>
        <dbReference type="EMBL" id="KAF7256037.1"/>
    </source>
</evidence>
<sequence>MLDLEIPSTLTEMVANCCFSLDSINFLYEIYMHCFYRGTCRPAVNFCMFSGYTEDVYDSISVVGSTWRVIRCVPCPSPY</sequence>
<dbReference type="EMBL" id="JTDE01003455">
    <property type="protein sequence ID" value="KAF7256037.1"/>
    <property type="molecule type" value="Genomic_DNA"/>
</dbReference>
<comment type="caution">
    <text evidence="1">The sequence shown here is derived from an EMBL/GenBank/DDBJ whole genome shotgun (WGS) entry which is preliminary data.</text>
</comment>